<accession>A0A1Z5JGF0</accession>
<keyword evidence="3" id="KW-1185">Reference proteome</keyword>
<sequence length="264" mass="29200">MDHHNKVIQTSVPFEGPAMLDVSKDRGDLKLTIETSYTVNSSNPRKDKLVDFPRNTANTKTKVLQGIVETLAKIPEDHRDHDSMIFYPKQPSAIDFPIVSSEAINTSAYASEVNHDANICIADGYLTQGDAESSRLSKKCPLMPKLLFSEGSEGNKDRFVPAFGPRRSFLPALELVSLQEDDSDFDPAFDEQQPENLCYNFDPFAQQSHSPVLPEVPSSLAAFYFNYSRGLHRPSNPRGAGVSSPTSVLEMQDGSMNAPEQSML</sequence>
<comment type="caution">
    <text evidence="2">The sequence shown here is derived from an EMBL/GenBank/DDBJ whole genome shotgun (WGS) entry which is preliminary data.</text>
</comment>
<evidence type="ECO:0000313" key="3">
    <source>
        <dbReference type="Proteomes" id="UP000198406"/>
    </source>
</evidence>
<proteinExistence type="predicted"/>
<protein>
    <submittedName>
        <fullName evidence="2">Uncharacterized protein</fullName>
    </submittedName>
</protein>
<dbReference type="Proteomes" id="UP000198406">
    <property type="component" value="Unassembled WGS sequence"/>
</dbReference>
<name>A0A1Z5JGF0_FISSO</name>
<feature type="region of interest" description="Disordered" evidence="1">
    <location>
        <begin position="234"/>
        <end position="264"/>
    </location>
</feature>
<evidence type="ECO:0000313" key="2">
    <source>
        <dbReference type="EMBL" id="GAX12962.1"/>
    </source>
</evidence>
<gene>
    <name evidence="2" type="ORF">FisN_2Hh455</name>
</gene>
<evidence type="ECO:0000256" key="1">
    <source>
        <dbReference type="SAM" id="MobiDB-lite"/>
    </source>
</evidence>
<reference evidence="2 3" key="1">
    <citation type="journal article" date="2015" name="Plant Cell">
        <title>Oil accumulation by the oleaginous diatom Fistulifera solaris as revealed by the genome and transcriptome.</title>
        <authorList>
            <person name="Tanaka T."/>
            <person name="Maeda Y."/>
            <person name="Veluchamy A."/>
            <person name="Tanaka M."/>
            <person name="Abida H."/>
            <person name="Marechal E."/>
            <person name="Bowler C."/>
            <person name="Muto M."/>
            <person name="Sunaga Y."/>
            <person name="Tanaka M."/>
            <person name="Yoshino T."/>
            <person name="Taniguchi T."/>
            <person name="Fukuda Y."/>
            <person name="Nemoto M."/>
            <person name="Matsumoto M."/>
            <person name="Wong P.S."/>
            <person name="Aburatani S."/>
            <person name="Fujibuchi W."/>
        </authorList>
    </citation>
    <scope>NUCLEOTIDE SEQUENCE [LARGE SCALE GENOMIC DNA]</scope>
    <source>
        <strain evidence="2 3">JPCC DA0580</strain>
    </source>
</reference>
<dbReference type="EMBL" id="BDSP01000060">
    <property type="protein sequence ID" value="GAX12962.1"/>
    <property type="molecule type" value="Genomic_DNA"/>
</dbReference>
<dbReference type="AlphaFoldDB" id="A0A1Z5JGF0"/>
<organism evidence="2 3">
    <name type="scientific">Fistulifera solaris</name>
    <name type="common">Oleaginous diatom</name>
    <dbReference type="NCBI Taxonomy" id="1519565"/>
    <lineage>
        <taxon>Eukaryota</taxon>
        <taxon>Sar</taxon>
        <taxon>Stramenopiles</taxon>
        <taxon>Ochrophyta</taxon>
        <taxon>Bacillariophyta</taxon>
        <taxon>Bacillariophyceae</taxon>
        <taxon>Bacillariophycidae</taxon>
        <taxon>Naviculales</taxon>
        <taxon>Naviculaceae</taxon>
        <taxon>Fistulifera</taxon>
    </lineage>
</organism>
<feature type="compositionally biased region" description="Polar residues" evidence="1">
    <location>
        <begin position="243"/>
        <end position="264"/>
    </location>
</feature>
<dbReference type="InParanoid" id="A0A1Z5JGF0"/>